<name>A0ACC3YZ50_COLTU</name>
<keyword evidence="2" id="KW-1185">Reference proteome</keyword>
<comment type="caution">
    <text evidence="1">The sequence shown here is derived from an EMBL/GenBank/DDBJ whole genome shotgun (WGS) entry which is preliminary data.</text>
</comment>
<dbReference type="Proteomes" id="UP000805649">
    <property type="component" value="Unassembled WGS sequence"/>
</dbReference>
<dbReference type="EMBL" id="VUJX02000004">
    <property type="protein sequence ID" value="KAL0937233.1"/>
    <property type="molecule type" value="Genomic_DNA"/>
</dbReference>
<accession>A0ACC3YZ50</accession>
<organism evidence="1 2">
    <name type="scientific">Colletotrichum truncatum</name>
    <name type="common">Anthracnose fungus</name>
    <name type="synonym">Colletotrichum capsici</name>
    <dbReference type="NCBI Taxonomy" id="5467"/>
    <lineage>
        <taxon>Eukaryota</taxon>
        <taxon>Fungi</taxon>
        <taxon>Dikarya</taxon>
        <taxon>Ascomycota</taxon>
        <taxon>Pezizomycotina</taxon>
        <taxon>Sordariomycetes</taxon>
        <taxon>Hypocreomycetidae</taxon>
        <taxon>Glomerellales</taxon>
        <taxon>Glomerellaceae</taxon>
        <taxon>Colletotrichum</taxon>
        <taxon>Colletotrichum truncatum species complex</taxon>
    </lineage>
</organism>
<protein>
    <submittedName>
        <fullName evidence="1">Basic leucine zipper protein</fullName>
    </submittedName>
</protein>
<evidence type="ECO:0000313" key="1">
    <source>
        <dbReference type="EMBL" id="KAL0937233.1"/>
    </source>
</evidence>
<proteinExistence type="predicted"/>
<evidence type="ECO:0000313" key="2">
    <source>
        <dbReference type="Proteomes" id="UP000805649"/>
    </source>
</evidence>
<gene>
    <name evidence="1" type="ORF">CTRU02_206964</name>
</gene>
<reference evidence="1 2" key="1">
    <citation type="journal article" date="2020" name="Phytopathology">
        <title>Genome Sequence Resources of Colletotrichum truncatum, C. plurivorum, C. musicola, and C. sojae: Four Species Pathogenic to Soybean (Glycine max).</title>
        <authorList>
            <person name="Rogerio F."/>
            <person name="Boufleur T.R."/>
            <person name="Ciampi-Guillardi M."/>
            <person name="Sukno S.A."/>
            <person name="Thon M.R."/>
            <person name="Massola Junior N.S."/>
            <person name="Baroncelli R."/>
        </authorList>
    </citation>
    <scope>NUCLEOTIDE SEQUENCE [LARGE SCALE GENOMIC DNA]</scope>
    <source>
        <strain evidence="1 2">CMES1059</strain>
    </source>
</reference>
<sequence>MPRDGSGASDNVVEAGHNIVHGAGEEKSTHVDRADKTAPLPEKEKGLGLEGMNASGGQSQGLAQGPNVGQGGAGSSA</sequence>